<comment type="caution">
    <text evidence="4">The sequence shown here is derived from an EMBL/GenBank/DDBJ whole genome shotgun (WGS) entry which is preliminary data.</text>
</comment>
<keyword evidence="1" id="KW-0479">Metal-binding</keyword>
<feature type="domain" description="CCHC-type" evidence="3">
    <location>
        <begin position="223"/>
        <end position="238"/>
    </location>
</feature>
<dbReference type="AlphaFoldDB" id="A0A699HPC9"/>
<protein>
    <recommendedName>
        <fullName evidence="3">CCHC-type domain-containing protein</fullName>
    </recommendedName>
</protein>
<dbReference type="Pfam" id="PF00098">
    <property type="entry name" value="zf-CCHC"/>
    <property type="match status" value="1"/>
</dbReference>
<dbReference type="SMART" id="SM00343">
    <property type="entry name" value="ZnF_C2HC"/>
    <property type="match status" value="1"/>
</dbReference>
<sequence length="275" mass="31666">MYMFALTVSTAELKNIKEAMADFIWIEAMQDELHQFDRLRVWELVDKPFRKTVIKLKLLWKNKKDRENTVILNKARLEESFAPVPRLEDEVYVSQPDEFVDPNHLEKVYRLRKALYGLKQAPRAWIKRLLSDVEVTAASYEVTTTGYGFYCCTNELNTTYGVSTVKTQVSPASTQVSTASTQVSTANLALLSIRTRKFFQKTGRKITINESDTTGCDKSNMECFNCHKLGHFARECRRPRNQDSSNKNQYNSRRTVNVEETSSKEMVAIDEAGFD</sequence>
<dbReference type="InterPro" id="IPR036875">
    <property type="entry name" value="Znf_CCHC_sf"/>
</dbReference>
<evidence type="ECO:0000256" key="1">
    <source>
        <dbReference type="PROSITE-ProRule" id="PRU00047"/>
    </source>
</evidence>
<feature type="compositionally biased region" description="Polar residues" evidence="2">
    <location>
        <begin position="242"/>
        <end position="260"/>
    </location>
</feature>
<dbReference type="EMBL" id="BKCJ010187280">
    <property type="protein sequence ID" value="GEY54092.1"/>
    <property type="molecule type" value="Genomic_DNA"/>
</dbReference>
<dbReference type="Gene3D" id="4.10.60.10">
    <property type="entry name" value="Zinc finger, CCHC-type"/>
    <property type="match status" value="1"/>
</dbReference>
<accession>A0A699HPC9</accession>
<evidence type="ECO:0000259" key="3">
    <source>
        <dbReference type="PROSITE" id="PS50158"/>
    </source>
</evidence>
<dbReference type="InterPro" id="IPR001878">
    <property type="entry name" value="Znf_CCHC"/>
</dbReference>
<proteinExistence type="predicted"/>
<evidence type="ECO:0000256" key="2">
    <source>
        <dbReference type="SAM" id="MobiDB-lite"/>
    </source>
</evidence>
<feature type="region of interest" description="Disordered" evidence="2">
    <location>
        <begin position="238"/>
        <end position="275"/>
    </location>
</feature>
<dbReference type="PROSITE" id="PS50158">
    <property type="entry name" value="ZF_CCHC"/>
    <property type="match status" value="1"/>
</dbReference>
<evidence type="ECO:0000313" key="4">
    <source>
        <dbReference type="EMBL" id="GEY54092.1"/>
    </source>
</evidence>
<dbReference type="GO" id="GO:0003676">
    <property type="term" value="F:nucleic acid binding"/>
    <property type="evidence" value="ECO:0007669"/>
    <property type="project" value="InterPro"/>
</dbReference>
<reference evidence="4" key="1">
    <citation type="journal article" date="2019" name="Sci. Rep.">
        <title>Draft genome of Tanacetum cinerariifolium, the natural source of mosquito coil.</title>
        <authorList>
            <person name="Yamashiro T."/>
            <person name="Shiraishi A."/>
            <person name="Satake H."/>
            <person name="Nakayama K."/>
        </authorList>
    </citation>
    <scope>NUCLEOTIDE SEQUENCE</scope>
</reference>
<organism evidence="4">
    <name type="scientific">Tanacetum cinerariifolium</name>
    <name type="common">Dalmatian daisy</name>
    <name type="synonym">Chrysanthemum cinerariifolium</name>
    <dbReference type="NCBI Taxonomy" id="118510"/>
    <lineage>
        <taxon>Eukaryota</taxon>
        <taxon>Viridiplantae</taxon>
        <taxon>Streptophyta</taxon>
        <taxon>Embryophyta</taxon>
        <taxon>Tracheophyta</taxon>
        <taxon>Spermatophyta</taxon>
        <taxon>Magnoliopsida</taxon>
        <taxon>eudicotyledons</taxon>
        <taxon>Gunneridae</taxon>
        <taxon>Pentapetalae</taxon>
        <taxon>asterids</taxon>
        <taxon>campanulids</taxon>
        <taxon>Asterales</taxon>
        <taxon>Asteraceae</taxon>
        <taxon>Asteroideae</taxon>
        <taxon>Anthemideae</taxon>
        <taxon>Anthemidinae</taxon>
        <taxon>Tanacetum</taxon>
    </lineage>
</organism>
<dbReference type="InterPro" id="IPR013103">
    <property type="entry name" value="RVT_2"/>
</dbReference>
<dbReference type="GO" id="GO:0008270">
    <property type="term" value="F:zinc ion binding"/>
    <property type="evidence" value="ECO:0007669"/>
    <property type="project" value="UniProtKB-KW"/>
</dbReference>
<dbReference type="SUPFAM" id="SSF57756">
    <property type="entry name" value="Retrovirus zinc finger-like domains"/>
    <property type="match status" value="1"/>
</dbReference>
<dbReference type="Pfam" id="PF07727">
    <property type="entry name" value="RVT_2"/>
    <property type="match status" value="1"/>
</dbReference>
<keyword evidence="1" id="KW-0862">Zinc</keyword>
<gene>
    <name evidence="4" type="ORF">Tci_426066</name>
</gene>
<name>A0A699HPC9_TANCI</name>
<keyword evidence="1" id="KW-0863">Zinc-finger</keyword>